<name>A0ACC2WA22_9TREE</name>
<keyword evidence="2" id="KW-1185">Reference proteome</keyword>
<sequence>MSKDLASHLQRLVLSPTSQATSANDKKAWEDLLDQWEAESGDLGEQIEGDDREQPRYEPLPTLLDFYKPGPEALALPRVDDEAHRHTIDHDHMLNGEPRTLPLVDDSPGPSSSGVEYALADRIRAHIREPTIIQSLQELLASSADAAAIEFEVLQIFGMQGEGFDLTAQSLDPQIRPFLAPLLKPVSHNQRNRRAGGRGRDGDERFALPTSQAEADAMIQAQLAQAENRPLWTGERKAVQEEEQYPHVYKSSSVNSALSYGGRMALPVGTQTRETDVGFPFQAYLLNEIRSSSSFDFTTRQISSEVVIPPANPVPMKLKERLISIKELDPLAAGCFPGKTDVAIMSILRVLSQHVRSNVTRFDRTSIEKDKFKIIYVAPMKALAAEITRKFAKRLAWLGITVKELTGDMQLTKQEIQATQVIVTTPEKWDVVTRKPTGEGELASLVKLLIIDEVHLLNEDRGAVIETIVARTLRQASQRADIGVKFEDSSYQSLIRIVGLSATLPNYMDVGDFLKPVPLEQHFIGVKGKVRSEQSRRNLDQAVFDKVTANLAEGHQVMVFVHARKETVKSGEKLKEMAQEEGVLDDFSCQDQVQFDAFRREIATSKNKEMKQLFDSGIGIHHAGMLRSDRNMMERMFEANCLKVLVCTATLAWGVNLPAHAVVIKGTQVYDSGRGSWVDLSILDVLQIFGRAGRPGYETSGVGYICTTADKLDHYISAILTQHPIESKLVPGMLDAMNAEISLGTIATVSEAVEWLGYTYLYGMEHDVLQEDPQLVNKRNSLVRTAGRRLAEANMVIFDEINNKFHITDLGRIAAKYYLKHETIEVFNKQFRSRLSEADTIALLSQSTEFNQLQVRDNELEELKTLAKDVIPCQVKGGTDTIPGKVNILLQAYICGAPIEDFALVSDTAYVAQNSGRIIRALLEIAMSRKWANASAVLAAMSKSIEKRLWPFQNPLRQSRLQREIIRNLEMYADDLAPIELAEKSAMEVGQLIRSNDKHGSAVLTAAKQFPTVDIRYALRPLSNDMLRVEVTLEKKFVWNDNVHGGAEPFYVWIEDETGMSIYQSQHVLFRQVTKTIDLEFLVPILSEIPGNITVRVISDRWVGSEDEMVVDLTNLVMPARNGQYTPLLDLPLLSVSSAFGASPLRDAYSRLFTTFNPIQTQAFWTLFHTDSNVLLSAPTVSGKSTLIDVAAWRTVDKHRGGRVLYVCHPSTASDTFARVKKDTLMYSSLRMMHLRGQADFSAHQSASTVLGVSTPGNALSNLTDYGSFFEDLSLVVFDDLHLLDPEYEMLILRVLECSHRKNTRIVGCASSLYDGADLAEWLRVPESGRFFFRPTDRSTAMTTTVQPFSIPHSPTLLKLMVKPVYAAIKANVEEGAIVFVPSLKQCHTVALELITRSGMEMDLNGFLSDTGFDVEPFLTRIIDKSLIEPMLHGIGIWYASMQPRDSVLVLHLFAAGILRALVVPRESCWTLKAQAGTVIIMGAQYMEFVRSGIPGSAPESKLRNYSLTELAKMQAFAARPRPMNAVMRNHIGSGATGRFHLLCQAEQQEIYLKFLNEGLPLESSLIATLKRTSDVPSIAAMHDMLDDVSAWSTQALRRPQLPGRQDFLDILSWSFLWKRISANPTFYGAALGLENERLSRLVDEYLESYFEAKRRVKLDHPVAQYETAEETEATEAMRQLD</sequence>
<dbReference type="Proteomes" id="UP001227268">
    <property type="component" value="Unassembled WGS sequence"/>
</dbReference>
<accession>A0ACC2WA22</accession>
<evidence type="ECO:0000313" key="1">
    <source>
        <dbReference type="EMBL" id="KAJ9107447.1"/>
    </source>
</evidence>
<proteinExistence type="predicted"/>
<organism evidence="1 2">
    <name type="scientific">Naganishia friedmannii</name>
    <dbReference type="NCBI Taxonomy" id="89922"/>
    <lineage>
        <taxon>Eukaryota</taxon>
        <taxon>Fungi</taxon>
        <taxon>Dikarya</taxon>
        <taxon>Basidiomycota</taxon>
        <taxon>Agaricomycotina</taxon>
        <taxon>Tremellomycetes</taxon>
        <taxon>Filobasidiales</taxon>
        <taxon>Filobasidiaceae</taxon>
        <taxon>Naganishia</taxon>
    </lineage>
</organism>
<evidence type="ECO:0000313" key="2">
    <source>
        <dbReference type="Proteomes" id="UP001227268"/>
    </source>
</evidence>
<protein>
    <submittedName>
        <fullName evidence="1">Uncharacterized protein</fullName>
    </submittedName>
</protein>
<gene>
    <name evidence="1" type="ORF">QFC21_000900</name>
</gene>
<comment type="caution">
    <text evidence="1">The sequence shown here is derived from an EMBL/GenBank/DDBJ whole genome shotgun (WGS) entry which is preliminary data.</text>
</comment>
<dbReference type="EMBL" id="JASBWT010000002">
    <property type="protein sequence ID" value="KAJ9107447.1"/>
    <property type="molecule type" value="Genomic_DNA"/>
</dbReference>
<reference evidence="1" key="1">
    <citation type="submission" date="2023-04" db="EMBL/GenBank/DDBJ databases">
        <title>Draft Genome sequencing of Naganishia species isolated from polar environments using Oxford Nanopore Technology.</title>
        <authorList>
            <person name="Leo P."/>
            <person name="Venkateswaran K."/>
        </authorList>
    </citation>
    <scope>NUCLEOTIDE SEQUENCE</scope>
    <source>
        <strain evidence="1">MNA-CCFEE 5423</strain>
    </source>
</reference>